<gene>
    <name evidence="2" type="ORF">METZ01_LOCUS54363</name>
</gene>
<protein>
    <recommendedName>
        <fullName evidence="1">DUF5916 domain-containing protein</fullName>
    </recommendedName>
</protein>
<evidence type="ECO:0000259" key="1">
    <source>
        <dbReference type="Pfam" id="PF19313"/>
    </source>
</evidence>
<proteinExistence type="predicted"/>
<dbReference type="Pfam" id="PF19313">
    <property type="entry name" value="DUF5916"/>
    <property type="match status" value="1"/>
</dbReference>
<dbReference type="SUPFAM" id="SSF49344">
    <property type="entry name" value="CBD9-like"/>
    <property type="match status" value="1"/>
</dbReference>
<dbReference type="Gene3D" id="2.60.40.1190">
    <property type="match status" value="1"/>
</dbReference>
<dbReference type="InterPro" id="IPR045670">
    <property type="entry name" value="DUF5916"/>
</dbReference>
<feature type="domain" description="DUF5916" evidence="1">
    <location>
        <begin position="155"/>
        <end position="266"/>
    </location>
</feature>
<dbReference type="AlphaFoldDB" id="A0A381SDE0"/>
<sequence length="649" mass="71692">MHLAAPESEWIANEMRRDSFNMLGNEYFGFLLDTFHDRRNGVLFQVSPIGGRMDGQVTNERDINSDWNPIWDVRTGRFDGGWTAEAELPFKSLRYQPGQDQVWGVQLTRNIQSKNERAYLTALDRGRGPGAIFQVSAAATLVGVEVPNEGRLVEVKPYVIGDVSSQLTSGSLSSAGGGTVGLDVIKIGVTDNLTADFTLNTDFAQVEADTQQVNLTRFSLFFPEKREFFLENQGVFAFGGASSRGPFGGSAETPIMFYSRRIGLNSGREAPLHAGGRMTGRAGRFSLGVLNIQTGSEAISGALNTNFTVARIRRDVLRRSSVGAILTNRSALASGPGSNVLGGMDATFAFYENVTINAYWARTRTTNDVGKDTSYKGEFSYAGDRYGVTAEHLFIDERFSPGAGFIRRPDLKKSFGSLRFSPRPAAIDWIRRLSFDGSYGYFTDAGGTVETREATGSFQIELENSDRFDVLFTNTYDFLQNPFRIANGVTIPVGAYDFFNSMVSYQFGPQRRFAGTVSGEHGSFYGGTKTTLGIGGGFPGSRVEITPQFSLEPGLSINRVELPQGTFTSQLVTTRTTYTFSPTMFVSALVQYNTSNDAVSSNIRLRWEYQPGSELFVVYNEQRDTLTPGRFPQLENRAFVVKFNRLFRF</sequence>
<name>A0A381SDE0_9ZZZZ</name>
<organism evidence="2">
    <name type="scientific">marine metagenome</name>
    <dbReference type="NCBI Taxonomy" id="408172"/>
    <lineage>
        <taxon>unclassified sequences</taxon>
        <taxon>metagenomes</taxon>
        <taxon>ecological metagenomes</taxon>
    </lineage>
</organism>
<evidence type="ECO:0000313" key="2">
    <source>
        <dbReference type="EMBL" id="SVA01509.1"/>
    </source>
</evidence>
<reference evidence="2" key="1">
    <citation type="submission" date="2018-05" db="EMBL/GenBank/DDBJ databases">
        <authorList>
            <person name="Lanie J.A."/>
            <person name="Ng W.-L."/>
            <person name="Kazmierczak K.M."/>
            <person name="Andrzejewski T.M."/>
            <person name="Davidsen T.M."/>
            <person name="Wayne K.J."/>
            <person name="Tettelin H."/>
            <person name="Glass J.I."/>
            <person name="Rusch D."/>
            <person name="Podicherti R."/>
            <person name="Tsui H.-C.T."/>
            <person name="Winkler M.E."/>
        </authorList>
    </citation>
    <scope>NUCLEOTIDE SEQUENCE</scope>
</reference>
<accession>A0A381SDE0</accession>
<dbReference type="EMBL" id="UINC01002910">
    <property type="protein sequence ID" value="SVA01509.1"/>
    <property type="molecule type" value="Genomic_DNA"/>
</dbReference>